<feature type="compositionally biased region" description="Basic and acidic residues" evidence="1">
    <location>
        <begin position="519"/>
        <end position="538"/>
    </location>
</feature>
<feature type="region of interest" description="Disordered" evidence="1">
    <location>
        <begin position="1"/>
        <end position="149"/>
    </location>
</feature>
<name>A0A7S3Z8I9_9EUKA</name>
<proteinExistence type="predicted"/>
<accession>A0A7S3Z8I9</accession>
<feature type="region of interest" description="Disordered" evidence="1">
    <location>
        <begin position="518"/>
        <end position="538"/>
    </location>
</feature>
<evidence type="ECO:0000313" key="2">
    <source>
        <dbReference type="EMBL" id="CAE0675417.1"/>
    </source>
</evidence>
<evidence type="ECO:0000256" key="1">
    <source>
        <dbReference type="SAM" id="MobiDB-lite"/>
    </source>
</evidence>
<dbReference type="EMBL" id="HBIV01038187">
    <property type="protein sequence ID" value="CAE0675417.1"/>
    <property type="molecule type" value="Transcribed_RNA"/>
</dbReference>
<reference evidence="2" key="1">
    <citation type="submission" date="2021-01" db="EMBL/GenBank/DDBJ databases">
        <authorList>
            <person name="Corre E."/>
            <person name="Pelletier E."/>
            <person name="Niang G."/>
            <person name="Scheremetjew M."/>
            <person name="Finn R."/>
            <person name="Kale V."/>
            <person name="Holt S."/>
            <person name="Cochrane G."/>
            <person name="Meng A."/>
            <person name="Brown T."/>
            <person name="Cohen L."/>
        </authorList>
    </citation>
    <scope>NUCLEOTIDE SEQUENCE</scope>
    <source>
        <strain evidence="2">CCCM811</strain>
    </source>
</reference>
<protein>
    <recommendedName>
        <fullName evidence="3">PH domain-containing protein</fullName>
    </recommendedName>
</protein>
<sequence length="538" mass="60167">MGAMVGVMCNCAVPPSTREDNGTRKPHRRQKARISKIGSRFPIDKKSEKKKRRKHRKKKIAATKTGAKAGANSIENSHDHKPKPKPKTIDDPAQVEQADAKPTETKPEPEATTDENPLSSRRRSEEVVVPAAKREEQPQNTDDVEDAGEADAADVEHKEVVGVPRDPMNIILARFLINILKANPNDTEVHTKKIQWLLDNCNLKGPVKTALEECLVFKSRLSVPCRDIMTTFTNAEMNDKQVKFAANRIITTAMNHKAQLVVSISAHLLDNAEQENMRVCVYHQGKELLFFEHFNFKITIELDMSGFTLSEALLFTIKKTDDDDVVYEASMSFYEIIGAAKLEEVFLSDGSDVGRAVIILHETVVQGGTDNLMLKKESKEAPAKQSNAPPSMIEHVIKKNMGGLASGAEKWLRLHGHMLYYASSKDAIVGEENIANLEKEYKANEVKAGKKRFELRNKVKGIHVSLIQLITNSATGKGLSLVVKSNDFNRTFTFEPRDPSKSLIRTWRRALQASSQHYKAQEAEKMQEKLEAKNDPLG</sequence>
<feature type="compositionally biased region" description="Basic residues" evidence="1">
    <location>
        <begin position="48"/>
        <end position="61"/>
    </location>
</feature>
<organism evidence="2">
    <name type="scientific">Lotharella globosa</name>
    <dbReference type="NCBI Taxonomy" id="91324"/>
    <lineage>
        <taxon>Eukaryota</taxon>
        <taxon>Sar</taxon>
        <taxon>Rhizaria</taxon>
        <taxon>Cercozoa</taxon>
        <taxon>Chlorarachniophyceae</taxon>
        <taxon>Lotharella</taxon>
    </lineage>
</organism>
<feature type="compositionally biased region" description="Low complexity" evidence="1">
    <location>
        <begin position="62"/>
        <end position="71"/>
    </location>
</feature>
<evidence type="ECO:0008006" key="3">
    <source>
        <dbReference type="Google" id="ProtNLM"/>
    </source>
</evidence>
<feature type="compositionally biased region" description="Basic and acidic residues" evidence="1">
    <location>
        <begin position="98"/>
        <end position="109"/>
    </location>
</feature>
<feature type="compositionally biased region" description="Basic and acidic residues" evidence="1">
    <location>
        <begin position="122"/>
        <end position="137"/>
    </location>
</feature>
<dbReference type="AlphaFoldDB" id="A0A7S3Z8I9"/>
<gene>
    <name evidence="2" type="ORF">LGLO00237_LOCUS27194</name>
</gene>
<feature type="compositionally biased region" description="Basic residues" evidence="1">
    <location>
        <begin position="24"/>
        <end position="34"/>
    </location>
</feature>